<comment type="subcellular location">
    <subcellularLocation>
        <location evidence="1">Mitochondrion</location>
    </subcellularLocation>
</comment>
<comment type="similarity">
    <text evidence="5">In the C-terminal section; belongs to the NAGSA dehydrogenase family.</text>
</comment>
<dbReference type="PROSITE" id="PS51731">
    <property type="entry name" value="GNAT_NAGS"/>
    <property type="match status" value="1"/>
</dbReference>
<keyword evidence="15" id="KW-0496">Mitochondrion</keyword>
<dbReference type="Proteomes" id="UP000327013">
    <property type="component" value="Unassembled WGS sequence"/>
</dbReference>
<keyword evidence="6" id="KW-0055">Arginine biosynthesis</keyword>
<dbReference type="SMART" id="SM00859">
    <property type="entry name" value="Semialdhyde_dh"/>
    <property type="match status" value="1"/>
</dbReference>
<dbReference type="NCBIfam" id="TIGR00761">
    <property type="entry name" value="argB"/>
    <property type="match status" value="1"/>
</dbReference>
<keyword evidence="11" id="KW-0067">ATP-binding</keyword>
<keyword evidence="7" id="KW-0028">Amino-acid biosynthesis</keyword>
<evidence type="ECO:0000256" key="14">
    <source>
        <dbReference type="ARBA" id="ARBA00023002"/>
    </source>
</evidence>
<dbReference type="InterPro" id="IPR058924">
    <property type="entry name" value="AGPR_dimerisation_dom"/>
</dbReference>
<dbReference type="FunFam" id="3.30.360.10:FF:000019">
    <property type="entry name" value="Bifunctional acetylglutamate kinase/N-acetyl-gamma-glutamyl-phosphate reductase"/>
    <property type="match status" value="1"/>
</dbReference>
<evidence type="ECO:0000256" key="12">
    <source>
        <dbReference type="ARBA" id="ARBA00022857"/>
    </source>
</evidence>
<evidence type="ECO:0000313" key="20">
    <source>
        <dbReference type="EMBL" id="KAB8336978.1"/>
    </source>
</evidence>
<dbReference type="GO" id="GO:0051287">
    <property type="term" value="F:NAD binding"/>
    <property type="evidence" value="ECO:0007669"/>
    <property type="project" value="InterPro"/>
</dbReference>
<dbReference type="GO" id="GO:0003942">
    <property type="term" value="F:N-acetyl-gamma-glutamyl-phosphate reductase activity"/>
    <property type="evidence" value="ECO:0007669"/>
    <property type="project" value="InterPro"/>
</dbReference>
<evidence type="ECO:0000256" key="5">
    <source>
        <dbReference type="ARBA" id="ARBA00007239"/>
    </source>
</evidence>
<keyword evidence="14" id="KW-0560">Oxidoreductase</keyword>
<organism evidence="20 21">
    <name type="scientific">Carpinus fangiana</name>
    <dbReference type="NCBI Taxonomy" id="176857"/>
    <lineage>
        <taxon>Eukaryota</taxon>
        <taxon>Viridiplantae</taxon>
        <taxon>Streptophyta</taxon>
        <taxon>Embryophyta</taxon>
        <taxon>Tracheophyta</taxon>
        <taxon>Spermatophyta</taxon>
        <taxon>Magnoliopsida</taxon>
        <taxon>eudicotyledons</taxon>
        <taxon>Gunneridae</taxon>
        <taxon>Pentapetalae</taxon>
        <taxon>rosids</taxon>
        <taxon>fabids</taxon>
        <taxon>Fagales</taxon>
        <taxon>Betulaceae</taxon>
        <taxon>Carpinus</taxon>
    </lineage>
</organism>
<evidence type="ECO:0000256" key="10">
    <source>
        <dbReference type="ARBA" id="ARBA00022777"/>
    </source>
</evidence>
<dbReference type="SUPFAM" id="SSF55347">
    <property type="entry name" value="Glyceraldehyde-3-phosphate dehydrogenase-like, C-terminal domain"/>
    <property type="match status" value="1"/>
</dbReference>
<dbReference type="SUPFAM" id="SSF51735">
    <property type="entry name" value="NAD(P)-binding Rossmann-fold domains"/>
    <property type="match status" value="1"/>
</dbReference>
<comment type="similarity">
    <text evidence="4">In the N-terminal section; belongs to the acetylglutamate kinase family.</text>
</comment>
<feature type="compositionally biased region" description="Polar residues" evidence="18">
    <location>
        <begin position="866"/>
        <end position="878"/>
    </location>
</feature>
<dbReference type="Pfam" id="PF01118">
    <property type="entry name" value="Semialdhyde_dh"/>
    <property type="match status" value="1"/>
</dbReference>
<dbReference type="UniPathway" id="UPA00068">
    <property type="reaction ID" value="UER00107"/>
</dbReference>
<keyword evidence="8" id="KW-0808">Transferase</keyword>
<evidence type="ECO:0000256" key="6">
    <source>
        <dbReference type="ARBA" id="ARBA00022571"/>
    </source>
</evidence>
<evidence type="ECO:0000259" key="19">
    <source>
        <dbReference type="PROSITE" id="PS51731"/>
    </source>
</evidence>
<dbReference type="SUPFAM" id="SSF53633">
    <property type="entry name" value="Carbamate kinase-like"/>
    <property type="match status" value="1"/>
</dbReference>
<dbReference type="FunFam" id="3.40.1160.10:FF:000011">
    <property type="entry name" value="N-acetyl-gamma-glutamyl-phosphate reductase, variant"/>
    <property type="match status" value="1"/>
</dbReference>
<feature type="region of interest" description="Disordered" evidence="18">
    <location>
        <begin position="149"/>
        <end position="189"/>
    </location>
</feature>
<dbReference type="Pfam" id="PF00696">
    <property type="entry name" value="AA_kinase"/>
    <property type="match status" value="1"/>
</dbReference>
<dbReference type="PROSITE" id="PS01224">
    <property type="entry name" value="ARGC"/>
    <property type="match status" value="1"/>
</dbReference>
<evidence type="ECO:0000313" key="21">
    <source>
        <dbReference type="Proteomes" id="UP000327013"/>
    </source>
</evidence>
<reference evidence="20 21" key="1">
    <citation type="submission" date="2019-06" db="EMBL/GenBank/DDBJ databases">
        <title>A chromosomal-level reference genome of Carpinus fangiana (Coryloideae, Betulaceae).</title>
        <authorList>
            <person name="Yang X."/>
            <person name="Wang Z."/>
            <person name="Zhang L."/>
            <person name="Hao G."/>
            <person name="Liu J."/>
            <person name="Yang Y."/>
        </authorList>
    </citation>
    <scope>NUCLEOTIDE SEQUENCE [LARGE SCALE GENOMIC DNA]</scope>
    <source>
        <strain evidence="20">Cfa_2016G</strain>
        <tissue evidence="20">Leaf</tissue>
    </source>
</reference>
<feature type="compositionally biased region" description="Polar residues" evidence="18">
    <location>
        <begin position="836"/>
        <end position="859"/>
    </location>
</feature>
<evidence type="ECO:0000256" key="1">
    <source>
        <dbReference type="ARBA" id="ARBA00004173"/>
    </source>
</evidence>
<gene>
    <name evidence="20" type="ORF">FH972_021282</name>
</gene>
<evidence type="ECO:0000256" key="18">
    <source>
        <dbReference type="SAM" id="MobiDB-lite"/>
    </source>
</evidence>
<dbReference type="PANTHER" id="PTHR23342:SF0">
    <property type="entry name" value="N-ACETYLGLUTAMATE SYNTHASE, MITOCHONDRIAL"/>
    <property type="match status" value="1"/>
</dbReference>
<dbReference type="Gene3D" id="3.40.50.720">
    <property type="entry name" value="NAD(P)-binding Rossmann-like Domain"/>
    <property type="match status" value="1"/>
</dbReference>
<dbReference type="Gene3D" id="3.30.360.10">
    <property type="entry name" value="Dihydrodipicolinate Reductase, domain 2"/>
    <property type="match status" value="1"/>
</dbReference>
<dbReference type="CDD" id="cd04252">
    <property type="entry name" value="AAK_NAGK-fArgBP"/>
    <property type="match status" value="1"/>
</dbReference>
<evidence type="ECO:0000256" key="11">
    <source>
        <dbReference type="ARBA" id="ARBA00022840"/>
    </source>
</evidence>
<dbReference type="Pfam" id="PF04768">
    <property type="entry name" value="NAT"/>
    <property type="match status" value="1"/>
</dbReference>
<dbReference type="PANTHER" id="PTHR23342">
    <property type="entry name" value="N-ACETYLGLUTAMATE SYNTHASE"/>
    <property type="match status" value="1"/>
</dbReference>
<dbReference type="InterPro" id="IPR023013">
    <property type="entry name" value="AGPR_AS"/>
</dbReference>
<dbReference type="InterPro" id="IPR041734">
    <property type="entry name" value="NAGK-fArgBP"/>
</dbReference>
<evidence type="ECO:0000256" key="16">
    <source>
        <dbReference type="ARBA" id="ARBA00023268"/>
    </source>
</evidence>
<dbReference type="HAMAP" id="MF_00150">
    <property type="entry name" value="ArgC_type1"/>
    <property type="match status" value="1"/>
</dbReference>
<dbReference type="Gene3D" id="3.40.630.30">
    <property type="match status" value="1"/>
</dbReference>
<dbReference type="InterPro" id="IPR000706">
    <property type="entry name" value="AGPR_type-1"/>
</dbReference>
<dbReference type="InterPro" id="IPR006855">
    <property type="entry name" value="Vertebrate-like_GNAT_dom"/>
</dbReference>
<dbReference type="CDD" id="cd24149">
    <property type="entry name" value="AGPR_N_ARG5_6_like"/>
    <property type="match status" value="1"/>
</dbReference>
<comment type="caution">
    <text evidence="20">The sequence shown here is derived from an EMBL/GenBank/DDBJ whole genome shotgun (WGS) entry which is preliminary data.</text>
</comment>
<evidence type="ECO:0000256" key="8">
    <source>
        <dbReference type="ARBA" id="ARBA00022679"/>
    </source>
</evidence>
<name>A0A5N6KNW9_9ROSI</name>
<evidence type="ECO:0000256" key="13">
    <source>
        <dbReference type="ARBA" id="ARBA00022946"/>
    </source>
</evidence>
<dbReference type="CDD" id="cd04263">
    <property type="entry name" value="DUF619-NAGK-FABP"/>
    <property type="match status" value="1"/>
</dbReference>
<sequence>MHQAPTLPHYNNVVSLQLFLPLPARWQHDKSPSLNGDAAMVQKPWPGPFIADAVSRGVSRGRLYRFRQDMPRPEAEASSLRGSKYCQNCGRLISPNHRSFEERRYCSKSCSSNRLQPFDHEIEQRIKTLARERSLISCDEVQDLLQSARDHQAETANNTRASDMQEEPDKRNDSAWNEEHIKQRAGMETARWRERVRRAARRVVAQSTEDERFECVQKGKAVEASYAKGDWSVRLAKRPADLPASSAAFSILSVLPSLTSKAFWSVSFVNWPVTHCLTPLAASSVTITLGELNGRALLTHPRSPPAAVPRLLSRRAFQSAATARPLSAAATAVALPRAPRDNAPQHAAIPVGAGLRSYSSFAEDPTQATRSAVVQILSNIGSKREVQQYLAQFSSVSSQQFAVIKVGGAILTEHLNTLCLALSHLNQMGLFPVIIHGAGPQLNKLLEDAGVEPEFEEGIRVTDGKTLGVARKLFLEENLKLVEELEAMGPRARPITSGVFNADYLDKDKYKFVGKISSVNTKPIEAAINDGCIPILTSMAESSEGQVLNVNADVAAGELARALQPLKIVYLSEKGGLFNGDTNEKISAINLDEEYDHLMTQWWVRHGTRLKIKEMKQLLDDLPKSSSVAIIHPAHLEKELFTDTGAGTLIRRGNKLSTASSLQEFDDLQKLKNVLIRDREGMDATAVVERYVQTLQGRSFRAYFDDQMEALGIVLPPQDGSSLAHLATFTITKPGWLTNIADNVFMNLRKDFPKLMWTVRQDDENLTWFFDKADGSVSKDGEVLFWYGIESADEVRELMVEFTKNGRSMLGDINLEAQLQRAATQHASRIRESIPASRQQVRAYTTSARSSPSRPQTITARRFPTPASSRSYSTATTNPNPPLGQKNETNDRPARVALIGARGYTGKALIEMLNNHPNIDLRHVSSRELAGQKLQGYDKREIIYENLGPDDARRMAEKGDIDCWVMALPNGVCKPYVDAIDETGKDTVIVDLSADYRFDPSWTYGLPETITRSTIARARRIANPGCYATAAQIGITPLVSHLGGPPAVFGVSGYSGAGTKPSPKNDVNNLADNLIAYSLTDHIHEKEVSAQLGTQIYFTPHVASWFQGIHHTIHVPLAKQWKARDLRNLYAERYAGEKLISISGEPPSVKAISGKHGIEVGGFAVHSNGTRAVICVTIDNLLKGAATQCLQNMNLALGYSEYEGIPL</sequence>
<evidence type="ECO:0000256" key="17">
    <source>
        <dbReference type="PROSITE-ProRule" id="PRU10010"/>
    </source>
</evidence>
<dbReference type="Pfam" id="PF22698">
    <property type="entry name" value="Semialdhyde_dhC_1"/>
    <property type="match status" value="1"/>
</dbReference>
<comment type="pathway">
    <text evidence="3">Amino-acid biosynthesis; L-arginine biosynthesis; N(2)-acetyl-L-ornithine from L-glutamate: step 3/4.</text>
</comment>
<dbReference type="GO" id="GO:0005759">
    <property type="term" value="C:mitochondrial matrix"/>
    <property type="evidence" value="ECO:0007669"/>
    <property type="project" value="TreeGrafter"/>
</dbReference>
<evidence type="ECO:0000256" key="15">
    <source>
        <dbReference type="ARBA" id="ARBA00023128"/>
    </source>
</evidence>
<keyword evidence="12" id="KW-0521">NADP</keyword>
<feature type="compositionally biased region" description="Basic and acidic residues" evidence="18">
    <location>
        <begin position="167"/>
        <end position="182"/>
    </location>
</feature>
<comment type="pathway">
    <text evidence="2">Amino-acid biosynthesis; L-arginine biosynthesis; N(2)-acetyl-L-ornithine from L-glutamate: step 2/4.</text>
</comment>
<dbReference type="InterPro" id="IPR001048">
    <property type="entry name" value="Asp/Glu/Uridylate_kinase"/>
</dbReference>
<dbReference type="OrthoDB" id="438291at2759"/>
<keyword evidence="16" id="KW-0511">Multifunctional enzyme</keyword>
<protein>
    <recommendedName>
        <fullName evidence="19">N-acetyltransferase domain-containing protein</fullName>
    </recommendedName>
</protein>
<evidence type="ECO:0000256" key="2">
    <source>
        <dbReference type="ARBA" id="ARBA00004828"/>
    </source>
</evidence>
<dbReference type="InterPro" id="IPR036291">
    <property type="entry name" value="NAD(P)-bd_dom_sf"/>
</dbReference>
<dbReference type="GO" id="GO:0003991">
    <property type="term" value="F:acetylglutamate kinase activity"/>
    <property type="evidence" value="ECO:0007669"/>
    <property type="project" value="TreeGrafter"/>
</dbReference>
<feature type="active site" evidence="17">
    <location>
        <position position="1026"/>
    </location>
</feature>
<keyword evidence="13" id="KW-0809">Transit peptide</keyword>
<dbReference type="InterPro" id="IPR004662">
    <property type="entry name" value="AcgluKinase_fam"/>
</dbReference>
<dbReference type="InterPro" id="IPR036393">
    <property type="entry name" value="AceGlu_kinase-like_sf"/>
</dbReference>
<dbReference type="InterPro" id="IPR000534">
    <property type="entry name" value="Semialdehyde_DH_NAD-bd"/>
</dbReference>
<keyword evidence="21" id="KW-1185">Reference proteome</keyword>
<dbReference type="CDD" id="cd23936">
    <property type="entry name" value="AGPR_C_ARG5_6_like"/>
    <property type="match status" value="1"/>
</dbReference>
<dbReference type="AlphaFoldDB" id="A0A5N6KNW9"/>
<dbReference type="Gene3D" id="3.40.1160.10">
    <property type="entry name" value="Acetylglutamate kinase-like"/>
    <property type="match status" value="1"/>
</dbReference>
<accession>A0A5N6KNW9</accession>
<evidence type="ECO:0000256" key="4">
    <source>
        <dbReference type="ARBA" id="ARBA00006830"/>
    </source>
</evidence>
<keyword evidence="9" id="KW-0547">Nucleotide-binding</keyword>
<dbReference type="GO" id="GO:0070401">
    <property type="term" value="F:NADP+ binding"/>
    <property type="evidence" value="ECO:0007669"/>
    <property type="project" value="InterPro"/>
</dbReference>
<dbReference type="GO" id="GO:0006526">
    <property type="term" value="P:L-arginine biosynthetic process"/>
    <property type="evidence" value="ECO:0007669"/>
    <property type="project" value="UniProtKB-UniPathway"/>
</dbReference>
<evidence type="ECO:0000256" key="3">
    <source>
        <dbReference type="ARBA" id="ARBA00004862"/>
    </source>
</evidence>
<dbReference type="EMBL" id="VIBQ01000009">
    <property type="protein sequence ID" value="KAB8336978.1"/>
    <property type="molecule type" value="Genomic_DNA"/>
</dbReference>
<proteinExistence type="inferred from homology"/>
<dbReference type="GO" id="GO:0005524">
    <property type="term" value="F:ATP binding"/>
    <property type="evidence" value="ECO:0007669"/>
    <property type="project" value="UniProtKB-KW"/>
</dbReference>
<feature type="region of interest" description="Disordered" evidence="18">
    <location>
        <begin position="828"/>
        <end position="892"/>
    </location>
</feature>
<keyword evidence="10" id="KW-0418">Kinase</keyword>
<dbReference type="FunFam" id="3.40.630.30:FF:000029">
    <property type="entry name" value="Bifunctional acetylglutamate kinase/N-acetyl-gamma-glutamyl-phosphate reductase"/>
    <property type="match status" value="1"/>
</dbReference>
<feature type="domain" description="N-acetyltransferase" evidence="19">
    <location>
        <begin position="657"/>
        <end position="810"/>
    </location>
</feature>
<evidence type="ECO:0000256" key="7">
    <source>
        <dbReference type="ARBA" id="ARBA00022605"/>
    </source>
</evidence>
<evidence type="ECO:0000256" key="9">
    <source>
        <dbReference type="ARBA" id="ARBA00022741"/>
    </source>
</evidence>
<dbReference type="NCBIfam" id="TIGR01850">
    <property type="entry name" value="argC"/>
    <property type="match status" value="1"/>
</dbReference>